<proteinExistence type="predicted"/>
<dbReference type="SUPFAM" id="SSF89550">
    <property type="entry name" value="PHP domain-like"/>
    <property type="match status" value="1"/>
</dbReference>
<feature type="domain" description="Polymerase/histidinol phosphatase N-terminal" evidence="1">
    <location>
        <begin position="6"/>
        <end position="79"/>
    </location>
</feature>
<dbReference type="InterPro" id="IPR004805">
    <property type="entry name" value="DnaE2/DnaE/PolC"/>
</dbReference>
<evidence type="ECO:0000259" key="1">
    <source>
        <dbReference type="SMART" id="SM00481"/>
    </source>
</evidence>
<dbReference type="OrthoDB" id="9803237at2"/>
<dbReference type="Gene3D" id="3.20.20.140">
    <property type="entry name" value="Metal-dependent hydrolases"/>
    <property type="match status" value="1"/>
</dbReference>
<dbReference type="InterPro" id="IPR016195">
    <property type="entry name" value="Pol/histidinol_Pase-like"/>
</dbReference>
<dbReference type="EMBL" id="SIJB01000049">
    <property type="protein sequence ID" value="NBI30986.1"/>
    <property type="molecule type" value="Genomic_DNA"/>
</dbReference>
<dbReference type="SMART" id="SM00481">
    <property type="entry name" value="POLIIIAc"/>
    <property type="match status" value="1"/>
</dbReference>
<keyword evidence="3" id="KW-1185">Reference proteome</keyword>
<organism evidence="2 3">
    <name type="scientific">Chengkuizengella marina</name>
    <dbReference type="NCBI Taxonomy" id="2507566"/>
    <lineage>
        <taxon>Bacteria</taxon>
        <taxon>Bacillati</taxon>
        <taxon>Bacillota</taxon>
        <taxon>Bacilli</taxon>
        <taxon>Bacillales</taxon>
        <taxon>Paenibacillaceae</taxon>
        <taxon>Chengkuizengella</taxon>
    </lineage>
</organism>
<dbReference type="Pfam" id="PF07733">
    <property type="entry name" value="DNA_pol3_alpha"/>
    <property type="match status" value="1"/>
</dbReference>
<protein>
    <submittedName>
        <fullName evidence="2">PHP domain-containing protein</fullName>
    </submittedName>
</protein>
<evidence type="ECO:0000313" key="3">
    <source>
        <dbReference type="Proteomes" id="UP000448943"/>
    </source>
</evidence>
<dbReference type="AlphaFoldDB" id="A0A6N9Q7Y2"/>
<dbReference type="InterPro" id="IPR004013">
    <property type="entry name" value="PHP_dom"/>
</dbReference>
<dbReference type="Pfam" id="PF02811">
    <property type="entry name" value="PHP"/>
    <property type="match status" value="1"/>
</dbReference>
<name>A0A6N9Q7Y2_9BACL</name>
<dbReference type="PANTHER" id="PTHR32294">
    <property type="entry name" value="DNA POLYMERASE III SUBUNIT ALPHA"/>
    <property type="match status" value="1"/>
</dbReference>
<dbReference type="InterPro" id="IPR011708">
    <property type="entry name" value="DNA_pol3_alpha_NTPase_dom"/>
</dbReference>
<dbReference type="InterPro" id="IPR003141">
    <property type="entry name" value="Pol/His_phosphatase_N"/>
</dbReference>
<dbReference type="Proteomes" id="UP000448943">
    <property type="component" value="Unassembled WGS sequence"/>
</dbReference>
<comment type="caution">
    <text evidence="2">The sequence shown here is derived from an EMBL/GenBank/DDBJ whole genome shotgun (WGS) entry which is preliminary data.</text>
</comment>
<reference evidence="2 3" key="1">
    <citation type="submission" date="2019-01" db="EMBL/GenBank/DDBJ databases">
        <title>Chengkuizengella sp. nov., isolated from deep-sea sediment of East Pacific Ocean.</title>
        <authorList>
            <person name="Yang J."/>
            <person name="Lai Q."/>
            <person name="Shao Z."/>
        </authorList>
    </citation>
    <scope>NUCLEOTIDE SEQUENCE [LARGE SCALE GENOMIC DNA]</scope>
    <source>
        <strain evidence="2 3">YPA3-1-1</strain>
    </source>
</reference>
<dbReference type="RefSeq" id="WP_160647800.1">
    <property type="nucleotide sequence ID" value="NZ_SIJB01000049.1"/>
</dbReference>
<gene>
    <name evidence="2" type="ORF">ERL59_18710</name>
</gene>
<accession>A0A6N9Q7Y2</accession>
<dbReference type="GO" id="GO:0006260">
    <property type="term" value="P:DNA replication"/>
    <property type="evidence" value="ECO:0007669"/>
    <property type="project" value="InterPro"/>
</dbReference>
<sequence>MQENYFLYHVHSDLSNPTTSMSVDSVTKFKQYLDLAHQLEMKSFCFSEHGSVLNWISKKEEIEKRGMKYIHANEIYVTENIDKERGLIRDNMHYMLIAKNYEGVKEINRLTSISNNREDGHYYYNPRLSLDEVMSTSDNIIMTSACLASPLWRAIMNNNKEMLQKLQDFFITNKHRMFLEIQYHPHPEQIELNKYLYDFHKQTGIPLIAGTDTHALNQEHAEARKILMKAKGATYGDEDSFDLTFKNYSELVKMFKTQNALPRNVYLEAIHNTNVMSDMVEEFKLDKTPKYPKMYEAPEEVFKEKINIGVKKRGIDKFPKEKKTEYYNRIKEEYETYKKLDAVDYMLLQKNIIDWCHVQEIYQGYGRGSVNGSLIAYVLGITEMDSIKHNLNFFRFLNPHRVSLPD</sequence>
<dbReference type="GO" id="GO:0008408">
    <property type="term" value="F:3'-5' exonuclease activity"/>
    <property type="evidence" value="ECO:0007669"/>
    <property type="project" value="InterPro"/>
</dbReference>
<evidence type="ECO:0000313" key="2">
    <source>
        <dbReference type="EMBL" id="NBI30986.1"/>
    </source>
</evidence>